<feature type="region of interest" description="Disordered" evidence="3">
    <location>
        <begin position="349"/>
        <end position="368"/>
    </location>
</feature>
<evidence type="ECO:0000313" key="5">
    <source>
        <dbReference type="EMBL" id="EQD41044.1"/>
    </source>
</evidence>
<evidence type="ECO:0000256" key="3">
    <source>
        <dbReference type="SAM" id="MobiDB-lite"/>
    </source>
</evidence>
<evidence type="ECO:0000259" key="4">
    <source>
        <dbReference type="PROSITE" id="PS51898"/>
    </source>
</evidence>
<dbReference type="PANTHER" id="PTHR30349">
    <property type="entry name" value="PHAGE INTEGRASE-RELATED"/>
    <property type="match status" value="1"/>
</dbReference>
<name>T1AJE3_9ZZZZ</name>
<dbReference type="CDD" id="cd00397">
    <property type="entry name" value="DNA_BRE_C"/>
    <property type="match status" value="1"/>
</dbReference>
<protein>
    <submittedName>
        <fullName evidence="5">Phage integrase family protein</fullName>
    </submittedName>
</protein>
<organism evidence="5">
    <name type="scientific">mine drainage metagenome</name>
    <dbReference type="NCBI Taxonomy" id="410659"/>
    <lineage>
        <taxon>unclassified sequences</taxon>
        <taxon>metagenomes</taxon>
        <taxon>ecological metagenomes</taxon>
    </lineage>
</organism>
<evidence type="ECO:0000256" key="1">
    <source>
        <dbReference type="ARBA" id="ARBA00023125"/>
    </source>
</evidence>
<gene>
    <name evidence="5" type="ORF">B1B_14700</name>
</gene>
<sequence length="368" mass="41921">MVAVLGAVRNLLAWAAAQSINLEDRFARREWLLEAEIESLRAHAQSSIDSSEAHDPVVVRLPKRRETARAALGLLAGRVSGGTQYIRMTYMAAYLEWLAIRIIEREVRRVDDGTRSEITAMAVSIRMRRPRKSARSLLSARRGLSEESQQRLLELMRSDSNDNPFEHEVRQRNALIVHLLYDLGIRAGELLALKVGDFDFQRNEVVVARRHGDPRDPRANQPVLKTMDRRIALSTALSGEISRYVMSERRMYPRARRHEFLLVTHQAGPFQGMPLSMKGLNKLFATIQRADPEALGGLTAHVLRHTTNERLSAMWDANGVDPHEEEKMRSYMMGWREGSGTATTYTRRHVEKKAREASLKLQQTPRKG</sequence>
<dbReference type="Gene3D" id="1.10.443.10">
    <property type="entry name" value="Intergrase catalytic core"/>
    <property type="match status" value="1"/>
</dbReference>
<keyword evidence="1" id="KW-0238">DNA-binding</keyword>
<dbReference type="GO" id="GO:0006310">
    <property type="term" value="P:DNA recombination"/>
    <property type="evidence" value="ECO:0007669"/>
    <property type="project" value="UniProtKB-KW"/>
</dbReference>
<accession>T1AJE3</accession>
<proteinExistence type="predicted"/>
<dbReference type="AlphaFoldDB" id="T1AJE3"/>
<dbReference type="InterPro" id="IPR050090">
    <property type="entry name" value="Tyrosine_recombinase_XerCD"/>
</dbReference>
<dbReference type="InterPro" id="IPR011010">
    <property type="entry name" value="DNA_brk_join_enz"/>
</dbReference>
<dbReference type="InterPro" id="IPR002104">
    <property type="entry name" value="Integrase_catalytic"/>
</dbReference>
<dbReference type="SUPFAM" id="SSF56349">
    <property type="entry name" value="DNA breaking-rejoining enzymes"/>
    <property type="match status" value="1"/>
</dbReference>
<dbReference type="PANTHER" id="PTHR30349:SF41">
    <property type="entry name" value="INTEGRASE_RECOMBINASE PROTEIN MJ0367-RELATED"/>
    <property type="match status" value="1"/>
</dbReference>
<dbReference type="GO" id="GO:0015074">
    <property type="term" value="P:DNA integration"/>
    <property type="evidence" value="ECO:0007669"/>
    <property type="project" value="InterPro"/>
</dbReference>
<dbReference type="GO" id="GO:0003677">
    <property type="term" value="F:DNA binding"/>
    <property type="evidence" value="ECO:0007669"/>
    <property type="project" value="UniProtKB-KW"/>
</dbReference>
<comment type="caution">
    <text evidence="5">The sequence shown here is derived from an EMBL/GenBank/DDBJ whole genome shotgun (WGS) entry which is preliminary data.</text>
</comment>
<dbReference type="InterPro" id="IPR013762">
    <property type="entry name" value="Integrase-like_cat_sf"/>
</dbReference>
<evidence type="ECO:0000256" key="2">
    <source>
        <dbReference type="ARBA" id="ARBA00023172"/>
    </source>
</evidence>
<feature type="domain" description="Tyr recombinase" evidence="4">
    <location>
        <begin position="139"/>
        <end position="361"/>
    </location>
</feature>
<dbReference type="Pfam" id="PF00589">
    <property type="entry name" value="Phage_integrase"/>
    <property type="match status" value="1"/>
</dbReference>
<reference evidence="5" key="2">
    <citation type="journal article" date="2014" name="ISME J.">
        <title>Microbial stratification in low pH oxic and suboxic macroscopic growths along an acid mine drainage.</title>
        <authorList>
            <person name="Mendez-Garcia C."/>
            <person name="Mesa V."/>
            <person name="Sprenger R.R."/>
            <person name="Richter M."/>
            <person name="Diez M.S."/>
            <person name="Solano J."/>
            <person name="Bargiela R."/>
            <person name="Golyshina O.V."/>
            <person name="Manteca A."/>
            <person name="Ramos J.L."/>
            <person name="Gallego J.R."/>
            <person name="Llorente I."/>
            <person name="Martins Dos Santos V.A."/>
            <person name="Jensen O.N."/>
            <person name="Pelaez A.I."/>
            <person name="Sanchez J."/>
            <person name="Ferrer M."/>
        </authorList>
    </citation>
    <scope>NUCLEOTIDE SEQUENCE</scope>
</reference>
<dbReference type="EMBL" id="AUZY01009760">
    <property type="protein sequence ID" value="EQD41044.1"/>
    <property type="molecule type" value="Genomic_DNA"/>
</dbReference>
<keyword evidence="2" id="KW-0233">DNA recombination</keyword>
<reference evidence="5" key="1">
    <citation type="submission" date="2013-08" db="EMBL/GenBank/DDBJ databases">
        <authorList>
            <person name="Mendez C."/>
            <person name="Richter M."/>
            <person name="Ferrer M."/>
            <person name="Sanchez J."/>
        </authorList>
    </citation>
    <scope>NUCLEOTIDE SEQUENCE</scope>
</reference>
<dbReference type="PROSITE" id="PS51898">
    <property type="entry name" value="TYR_RECOMBINASE"/>
    <property type="match status" value="1"/>
</dbReference>